<evidence type="ECO:0000313" key="7">
    <source>
        <dbReference type="EMBL" id="KAK3787279.1"/>
    </source>
</evidence>
<dbReference type="AlphaFoldDB" id="A0AAE1AG18"/>
<comment type="subcellular location">
    <subcellularLocation>
        <location evidence="1">Nucleus</location>
    </subcellularLocation>
</comment>
<proteinExistence type="predicted"/>
<dbReference type="PANTHER" id="PTHR13123:SF7">
    <property type="entry name" value="LD30288P"/>
    <property type="match status" value="1"/>
</dbReference>
<protein>
    <recommendedName>
        <fullName evidence="6">F-box domain-containing protein</fullName>
    </recommendedName>
</protein>
<feature type="region of interest" description="Disordered" evidence="5">
    <location>
        <begin position="322"/>
        <end position="346"/>
    </location>
</feature>
<dbReference type="Pfam" id="PF12937">
    <property type="entry name" value="F-box-like"/>
    <property type="match status" value="1"/>
</dbReference>
<evidence type="ECO:0000256" key="3">
    <source>
        <dbReference type="ARBA" id="ARBA00022786"/>
    </source>
</evidence>
<name>A0AAE1AG18_9GAST</name>
<evidence type="ECO:0000313" key="8">
    <source>
        <dbReference type="Proteomes" id="UP001283361"/>
    </source>
</evidence>
<dbReference type="InterPro" id="IPR001810">
    <property type="entry name" value="F-box_dom"/>
</dbReference>
<evidence type="ECO:0000256" key="2">
    <source>
        <dbReference type="ARBA" id="ARBA00004906"/>
    </source>
</evidence>
<dbReference type="SUPFAM" id="SSF81383">
    <property type="entry name" value="F-box domain"/>
    <property type="match status" value="1"/>
</dbReference>
<evidence type="ECO:0000259" key="6">
    <source>
        <dbReference type="Pfam" id="PF12937"/>
    </source>
</evidence>
<dbReference type="EMBL" id="JAWDGP010001872">
    <property type="protein sequence ID" value="KAK3787279.1"/>
    <property type="molecule type" value="Genomic_DNA"/>
</dbReference>
<dbReference type="InterPro" id="IPR040394">
    <property type="entry name" value="FBX25/32"/>
</dbReference>
<dbReference type="GO" id="GO:0019005">
    <property type="term" value="C:SCF ubiquitin ligase complex"/>
    <property type="evidence" value="ECO:0007669"/>
    <property type="project" value="TreeGrafter"/>
</dbReference>
<dbReference type="GO" id="GO:0005737">
    <property type="term" value="C:cytoplasm"/>
    <property type="evidence" value="ECO:0007669"/>
    <property type="project" value="TreeGrafter"/>
</dbReference>
<dbReference type="GO" id="GO:0016567">
    <property type="term" value="P:protein ubiquitination"/>
    <property type="evidence" value="ECO:0007669"/>
    <property type="project" value="TreeGrafter"/>
</dbReference>
<evidence type="ECO:0000256" key="1">
    <source>
        <dbReference type="ARBA" id="ARBA00004123"/>
    </source>
</evidence>
<gene>
    <name evidence="7" type="ORF">RRG08_056000</name>
</gene>
<comment type="pathway">
    <text evidence="2">Protein modification; protein ubiquitination.</text>
</comment>
<dbReference type="PANTHER" id="PTHR13123">
    <property type="entry name" value="LD30288P"/>
    <property type="match status" value="1"/>
</dbReference>
<comment type="caution">
    <text evidence="7">The sequence shown here is derived from an EMBL/GenBank/DDBJ whole genome shotgun (WGS) entry which is preliminary data.</text>
</comment>
<keyword evidence="4" id="KW-0539">Nucleus</keyword>
<dbReference type="InterPro" id="IPR036047">
    <property type="entry name" value="F-box-like_dom_sf"/>
</dbReference>
<dbReference type="Proteomes" id="UP001283361">
    <property type="component" value="Unassembled WGS sequence"/>
</dbReference>
<dbReference type="Gene3D" id="1.20.1280.50">
    <property type="match status" value="1"/>
</dbReference>
<reference evidence="7" key="1">
    <citation type="journal article" date="2023" name="G3 (Bethesda)">
        <title>A reference genome for the long-term kleptoplast-retaining sea slug Elysia crispata morphotype clarki.</title>
        <authorList>
            <person name="Eastman K.E."/>
            <person name="Pendleton A.L."/>
            <person name="Shaikh M.A."/>
            <person name="Suttiyut T."/>
            <person name="Ogas R."/>
            <person name="Tomko P."/>
            <person name="Gavelis G."/>
            <person name="Widhalm J.R."/>
            <person name="Wisecaver J.H."/>
        </authorList>
    </citation>
    <scope>NUCLEOTIDE SEQUENCE</scope>
    <source>
        <strain evidence="7">ECLA1</strain>
    </source>
</reference>
<evidence type="ECO:0000256" key="5">
    <source>
        <dbReference type="SAM" id="MobiDB-lite"/>
    </source>
</evidence>
<evidence type="ECO:0000256" key="4">
    <source>
        <dbReference type="ARBA" id="ARBA00023242"/>
    </source>
</evidence>
<keyword evidence="3" id="KW-0833">Ubl conjugation pathway</keyword>
<feature type="domain" description="F-box" evidence="6">
    <location>
        <begin position="210"/>
        <end position="256"/>
    </location>
</feature>
<sequence>MPFIGQDWRSPGDQWVRTSEGWEKMRLWRVKIFENLNQNAVARLLRLAVEDQDNQQIVASGSQEVASRRQPHVLFNNRGTKENLELTSLSETMVRLDIAGAARDLQRANYVIKLMAMVFEEKLPSLSGTSQKLIFSILESIVNEALTSELNIGVTKDLLECARTSLHEGKHHHIGSPALWDRHTETVNRLTAKVGDYQMKERDLDGGVTLCDLPSECLKEIFLQIADHKDVMRAGQTNSTLNEVTEQSILWKKLCLYHFSNMQIMTFLLPSRSQANETVDWKHIYRRCYKRFGRKESYADMLAICTYCSSIHWMATASLQKGESPSSSSAQSNSLPYGAAPDVKDSGSTAVLTTAKSNKKRILNILVCYFDDDERPSVTHLYSSIELTVVNATTVHEAVTGKLKEDEIPFENLMSSLSDSAAYMRGINNGYETKLRDDAPHLLNIDEDICHHIHNITKQFSSQLDPENHLPHLLDDIHKDLEFSADIKDDFFNICKILGVQEKQPKERVGHRWMSLYDSSKVFEEICDPLTLLYFSWLSAADKTLYQDSVFDIYKRHKVTAGGKQNIISIMRKLKAKNMTVLGWKRKERACKKLFDKRRETDLLYNCILSIFPCFKAFVLAFETKKPMFHKLYDKEKQEQLGCKRKAVLGEVPCPPKRTKF</sequence>
<organism evidence="7 8">
    <name type="scientific">Elysia crispata</name>
    <name type="common">lettuce slug</name>
    <dbReference type="NCBI Taxonomy" id="231223"/>
    <lineage>
        <taxon>Eukaryota</taxon>
        <taxon>Metazoa</taxon>
        <taxon>Spiralia</taxon>
        <taxon>Lophotrochozoa</taxon>
        <taxon>Mollusca</taxon>
        <taxon>Gastropoda</taxon>
        <taxon>Heterobranchia</taxon>
        <taxon>Euthyneura</taxon>
        <taxon>Panpulmonata</taxon>
        <taxon>Sacoglossa</taxon>
        <taxon>Placobranchoidea</taxon>
        <taxon>Plakobranchidae</taxon>
        <taxon>Elysia</taxon>
    </lineage>
</organism>
<dbReference type="GO" id="GO:0005634">
    <property type="term" value="C:nucleus"/>
    <property type="evidence" value="ECO:0007669"/>
    <property type="project" value="UniProtKB-SubCell"/>
</dbReference>
<feature type="compositionally biased region" description="Low complexity" evidence="5">
    <location>
        <begin position="324"/>
        <end position="334"/>
    </location>
</feature>
<keyword evidence="8" id="KW-1185">Reference proteome</keyword>
<accession>A0AAE1AG18</accession>